<evidence type="ECO:0000313" key="3">
    <source>
        <dbReference type="Proteomes" id="UP000219286"/>
    </source>
</evidence>
<dbReference type="Proteomes" id="UP000219286">
    <property type="component" value="Unassembled WGS sequence"/>
</dbReference>
<reference evidence="2 3" key="1">
    <citation type="journal article" date="2015" name="Genome Announc.">
        <title>Genome sequence and annotation of Trichoderma parareesei, the ancestor of the cellulase producer Trichoderma reesei.</title>
        <authorList>
            <person name="Yang D."/>
            <person name="Pomraning K."/>
            <person name="Kopchinskiy A."/>
            <person name="Karimi Aghcheh R."/>
            <person name="Atanasova L."/>
            <person name="Chenthamara K."/>
            <person name="Baker S.E."/>
            <person name="Zhang R."/>
            <person name="Shen Q."/>
            <person name="Freitag M."/>
            <person name="Kubicek C.P."/>
            <person name="Druzhinina I.S."/>
        </authorList>
    </citation>
    <scope>NUCLEOTIDE SEQUENCE [LARGE SCALE GENOMIC DNA]</scope>
    <source>
        <strain evidence="2 3">CBS 125925</strain>
    </source>
</reference>
<dbReference type="OrthoDB" id="4899474at2759"/>
<dbReference type="AlphaFoldDB" id="A0A2H2ZYI5"/>
<sequence length="213" mass="24928">MTPRRVRDTDPNSLLRRRIAFEKLYTQLEEYRPHREEMLELSPPECQTYLTDEPQEVGKPPVQAEMMFEIDRAAMDIPRVTMPCQHSTKPSSEDCVALYVPEDELQMVKYHKAVEQREEFTTLTDEDRFLVSCPSPLETWRMEKEYADYTTAALMLKGDFKNDKAFHSRRNGLRQDLASQDLTPEQRRRGLLRSGGRASKLSEVISIDEDWPQ</sequence>
<name>A0A2H2ZYI5_TRIPA</name>
<dbReference type="EMBL" id="LFMI01000556">
    <property type="protein sequence ID" value="OTA04961.1"/>
    <property type="molecule type" value="Genomic_DNA"/>
</dbReference>
<organism evidence="2 3">
    <name type="scientific">Trichoderma parareesei</name>
    <name type="common">Filamentous fungus</name>
    <dbReference type="NCBI Taxonomy" id="858221"/>
    <lineage>
        <taxon>Eukaryota</taxon>
        <taxon>Fungi</taxon>
        <taxon>Dikarya</taxon>
        <taxon>Ascomycota</taxon>
        <taxon>Pezizomycotina</taxon>
        <taxon>Sordariomycetes</taxon>
        <taxon>Hypocreomycetidae</taxon>
        <taxon>Hypocreales</taxon>
        <taxon>Hypocreaceae</taxon>
        <taxon>Trichoderma</taxon>
    </lineage>
</organism>
<gene>
    <name evidence="2" type="ORF">A9Z42_0055570</name>
</gene>
<comment type="caution">
    <text evidence="2">The sequence shown here is derived from an EMBL/GenBank/DDBJ whole genome shotgun (WGS) entry which is preliminary data.</text>
</comment>
<feature type="region of interest" description="Disordered" evidence="1">
    <location>
        <begin position="171"/>
        <end position="195"/>
    </location>
</feature>
<proteinExistence type="predicted"/>
<accession>A0A2H2ZYI5</accession>
<evidence type="ECO:0000313" key="2">
    <source>
        <dbReference type="EMBL" id="OTA04961.1"/>
    </source>
</evidence>
<protein>
    <submittedName>
        <fullName evidence="2">Uncharacterized protein</fullName>
    </submittedName>
</protein>
<evidence type="ECO:0000256" key="1">
    <source>
        <dbReference type="SAM" id="MobiDB-lite"/>
    </source>
</evidence>
<keyword evidence="3" id="KW-1185">Reference proteome</keyword>